<feature type="transmembrane region" description="Helical" evidence="5">
    <location>
        <begin position="58"/>
        <end position="79"/>
    </location>
</feature>
<keyword evidence="2 5" id="KW-0812">Transmembrane</keyword>
<evidence type="ECO:0000256" key="4">
    <source>
        <dbReference type="ARBA" id="ARBA00023136"/>
    </source>
</evidence>
<evidence type="ECO:0008006" key="8">
    <source>
        <dbReference type="Google" id="ProtNLM"/>
    </source>
</evidence>
<dbReference type="InterPro" id="IPR011701">
    <property type="entry name" value="MFS"/>
</dbReference>
<evidence type="ECO:0000313" key="6">
    <source>
        <dbReference type="EMBL" id="KAL0633405.1"/>
    </source>
</evidence>
<feature type="transmembrane region" description="Helical" evidence="5">
    <location>
        <begin position="399"/>
        <end position="420"/>
    </location>
</feature>
<dbReference type="PANTHER" id="PTHR10924:SF6">
    <property type="entry name" value="SOLUTE CARRIER FAMILY 49 MEMBER A3"/>
    <property type="match status" value="1"/>
</dbReference>
<evidence type="ECO:0000256" key="5">
    <source>
        <dbReference type="SAM" id="Phobius"/>
    </source>
</evidence>
<sequence length="479" mass="51413">MSTESLGLELRNRTNMDIIGWQKIVGPESELAATRTQSRAVQEGEEETVVYRVYKRRWFGLGVLMLLNIVVSWGWLTFAPVSDSTQKWFDLSSQTPVNWLSTSVLFIYTVVSPAVIYILNRYGLRHAIFIASFLTLSGCWIRYAGTKTKSFPTVMFGQALIGVAQPFILSVSTYYSDIWFTSTGRISATALVSMSNPFGAALGQLIGPIIATSPDKLPEMVMWVAIIGTVACVPSFFVQERPPTPPCASAATQKLGVKEGVRLVLKNKNFLLILVLFSTYLGFFGAMSSLLNQIMMPYSYTADEAGITGAVLIVAGLIATAILCPIVDRTHAFLLAIKMQIPIIAIGYLVLIFAVDAGGGLVFPIVVVGILGAASFSLLPLALEWVVEVTHPAPPEITCAILWGTGQLAGGVFILVMDAMKDEQDGGKMKRSLIFEAALAGAVCPLAFLLGYGKKGAGRIAIDKASSEGSSVGSSAALI</sequence>
<feature type="transmembrane region" description="Helical" evidence="5">
    <location>
        <begin position="361"/>
        <end position="387"/>
    </location>
</feature>
<organism evidence="6 7">
    <name type="scientific">Discina gigas</name>
    <dbReference type="NCBI Taxonomy" id="1032678"/>
    <lineage>
        <taxon>Eukaryota</taxon>
        <taxon>Fungi</taxon>
        <taxon>Dikarya</taxon>
        <taxon>Ascomycota</taxon>
        <taxon>Pezizomycotina</taxon>
        <taxon>Pezizomycetes</taxon>
        <taxon>Pezizales</taxon>
        <taxon>Discinaceae</taxon>
        <taxon>Discina</taxon>
    </lineage>
</organism>
<feature type="transmembrane region" description="Helical" evidence="5">
    <location>
        <begin position="126"/>
        <end position="143"/>
    </location>
</feature>
<evidence type="ECO:0000256" key="3">
    <source>
        <dbReference type="ARBA" id="ARBA00022989"/>
    </source>
</evidence>
<feature type="transmembrane region" description="Helical" evidence="5">
    <location>
        <begin position="270"/>
        <end position="295"/>
    </location>
</feature>
<feature type="transmembrane region" description="Helical" evidence="5">
    <location>
        <begin position="99"/>
        <end position="119"/>
    </location>
</feature>
<dbReference type="Proteomes" id="UP001447188">
    <property type="component" value="Unassembled WGS sequence"/>
</dbReference>
<feature type="transmembrane region" description="Helical" evidence="5">
    <location>
        <begin position="307"/>
        <end position="326"/>
    </location>
</feature>
<dbReference type="SUPFAM" id="SSF103473">
    <property type="entry name" value="MFS general substrate transporter"/>
    <property type="match status" value="1"/>
</dbReference>
<dbReference type="EMBL" id="JBBBZM010000127">
    <property type="protein sequence ID" value="KAL0633405.1"/>
    <property type="molecule type" value="Genomic_DNA"/>
</dbReference>
<evidence type="ECO:0000313" key="7">
    <source>
        <dbReference type="Proteomes" id="UP001447188"/>
    </source>
</evidence>
<feature type="transmembrane region" description="Helical" evidence="5">
    <location>
        <begin position="188"/>
        <end position="209"/>
    </location>
</feature>
<feature type="transmembrane region" description="Helical" evidence="5">
    <location>
        <begin position="155"/>
        <end position="176"/>
    </location>
</feature>
<dbReference type="InterPro" id="IPR049680">
    <property type="entry name" value="FLVCR1-2_SLC49-like"/>
</dbReference>
<dbReference type="InterPro" id="IPR036259">
    <property type="entry name" value="MFS_trans_sf"/>
</dbReference>
<keyword evidence="3 5" id="KW-1133">Transmembrane helix</keyword>
<feature type="transmembrane region" description="Helical" evidence="5">
    <location>
        <begin position="333"/>
        <end position="355"/>
    </location>
</feature>
<comment type="caution">
    <text evidence="6">The sequence shown here is derived from an EMBL/GenBank/DDBJ whole genome shotgun (WGS) entry which is preliminary data.</text>
</comment>
<reference evidence="6 7" key="1">
    <citation type="submission" date="2024-02" db="EMBL/GenBank/DDBJ databases">
        <title>Discinaceae phylogenomics.</title>
        <authorList>
            <person name="Dirks A.C."/>
            <person name="James T.Y."/>
        </authorList>
    </citation>
    <scope>NUCLEOTIDE SEQUENCE [LARGE SCALE GENOMIC DNA]</scope>
    <source>
        <strain evidence="6 7">ACD0624</strain>
    </source>
</reference>
<keyword evidence="4 5" id="KW-0472">Membrane</keyword>
<accession>A0ABR3GBU2</accession>
<comment type="subcellular location">
    <subcellularLocation>
        <location evidence="1">Membrane</location>
        <topology evidence="1">Multi-pass membrane protein</topology>
    </subcellularLocation>
</comment>
<dbReference type="PANTHER" id="PTHR10924">
    <property type="entry name" value="MAJOR FACILITATOR SUPERFAMILY PROTEIN-RELATED"/>
    <property type="match status" value="1"/>
</dbReference>
<proteinExistence type="predicted"/>
<feature type="transmembrane region" description="Helical" evidence="5">
    <location>
        <begin position="432"/>
        <end position="452"/>
    </location>
</feature>
<evidence type="ECO:0000256" key="2">
    <source>
        <dbReference type="ARBA" id="ARBA00022692"/>
    </source>
</evidence>
<feature type="transmembrane region" description="Helical" evidence="5">
    <location>
        <begin position="221"/>
        <end position="238"/>
    </location>
</feature>
<dbReference type="Pfam" id="PF07690">
    <property type="entry name" value="MFS_1"/>
    <property type="match status" value="1"/>
</dbReference>
<dbReference type="Gene3D" id="1.20.1250.20">
    <property type="entry name" value="MFS general substrate transporter like domains"/>
    <property type="match status" value="1"/>
</dbReference>
<evidence type="ECO:0000256" key="1">
    <source>
        <dbReference type="ARBA" id="ARBA00004141"/>
    </source>
</evidence>
<protein>
    <recommendedName>
        <fullName evidence="8">MFS general substrate transporter</fullName>
    </recommendedName>
</protein>
<gene>
    <name evidence="6" type="ORF">Q9L58_007718</name>
</gene>
<keyword evidence="7" id="KW-1185">Reference proteome</keyword>
<name>A0ABR3GBU2_9PEZI</name>